<feature type="region of interest" description="Disordered" evidence="1">
    <location>
        <begin position="1187"/>
        <end position="1206"/>
    </location>
</feature>
<feature type="compositionally biased region" description="Polar residues" evidence="1">
    <location>
        <begin position="1190"/>
        <end position="1199"/>
    </location>
</feature>
<evidence type="ECO:0000259" key="3">
    <source>
        <dbReference type="Pfam" id="PF14349"/>
    </source>
</evidence>
<feature type="signal peptide" evidence="2">
    <location>
        <begin position="1"/>
        <end position="26"/>
    </location>
</feature>
<organism evidence="4 5">
    <name type="scientific">Avrilella dinanensis</name>
    <dbReference type="NCBI Taxonomy" id="2008672"/>
    <lineage>
        <taxon>Bacteria</taxon>
        <taxon>Pseudomonadati</taxon>
        <taxon>Bacteroidota</taxon>
        <taxon>Flavobacteriia</taxon>
        <taxon>Flavobacteriales</taxon>
        <taxon>Flavobacteriaceae</taxon>
        <taxon>Avrilella</taxon>
    </lineage>
</organism>
<evidence type="ECO:0000313" key="4">
    <source>
        <dbReference type="EMBL" id="PJR04198.1"/>
    </source>
</evidence>
<dbReference type="RefSeq" id="WP_100677761.1">
    <property type="nucleotide sequence ID" value="NZ_NIPO01000001.1"/>
</dbReference>
<gene>
    <name evidence="4" type="ORF">CDL10_06405</name>
</gene>
<comment type="caution">
    <text evidence="4">The sequence shown here is derived from an EMBL/GenBank/DDBJ whole genome shotgun (WGS) entry which is preliminary data.</text>
</comment>
<name>A0A2M9R5Q4_9FLAO</name>
<dbReference type="OrthoDB" id="9806090at2"/>
<feature type="region of interest" description="Disordered" evidence="1">
    <location>
        <begin position="1966"/>
        <end position="2003"/>
    </location>
</feature>
<feature type="chain" id="PRO_5014922542" evidence="2">
    <location>
        <begin position="27"/>
        <end position="2457"/>
    </location>
</feature>
<dbReference type="NCBIfam" id="TIGR04189">
    <property type="entry name" value="surface_SprA"/>
    <property type="match status" value="2"/>
</dbReference>
<evidence type="ECO:0000313" key="5">
    <source>
        <dbReference type="Proteomes" id="UP000231960"/>
    </source>
</evidence>
<feature type="compositionally biased region" description="Polar residues" evidence="1">
    <location>
        <begin position="1970"/>
        <end position="1979"/>
    </location>
</feature>
<protein>
    <submittedName>
        <fullName evidence="4">Cell surface protein SprA</fullName>
    </submittedName>
</protein>
<keyword evidence="2" id="KW-0732">Signal</keyword>
<dbReference type="Proteomes" id="UP000231960">
    <property type="component" value="Unassembled WGS sequence"/>
</dbReference>
<reference evidence="4 5" key="1">
    <citation type="submission" date="2017-06" db="EMBL/GenBank/DDBJ databases">
        <title>Description of Avrilella dinanensis gen. nov. sp. nov.</title>
        <authorList>
            <person name="Leyer C."/>
            <person name="Sassi M."/>
            <person name="Minet J."/>
            <person name="Kayal S."/>
            <person name="Cattoir V."/>
        </authorList>
    </citation>
    <scope>NUCLEOTIDE SEQUENCE [LARGE SCALE GENOMIC DNA]</scope>
    <source>
        <strain evidence="4 5">UR159</strain>
    </source>
</reference>
<keyword evidence="5" id="KW-1185">Reference proteome</keyword>
<dbReference type="InterPro" id="IPR026377">
    <property type="entry name" value="Cell_surface_SprA"/>
</dbReference>
<evidence type="ECO:0000256" key="1">
    <source>
        <dbReference type="SAM" id="MobiDB-lite"/>
    </source>
</evidence>
<proteinExistence type="predicted"/>
<evidence type="ECO:0000256" key="2">
    <source>
        <dbReference type="SAM" id="SignalP"/>
    </source>
</evidence>
<dbReference type="EMBL" id="NIPO01000001">
    <property type="protein sequence ID" value="PJR04198.1"/>
    <property type="molecule type" value="Genomic_DNA"/>
</dbReference>
<accession>A0A2M9R5Q4</accession>
<sequence>MMTSDRNMFFKWLVVLLLCMPATVFAQVDEEDEPEQEEQNVIKGNVVLEDIDKIIESYEYDPESDRYIYSKKYEDYNINYPIILTREEYEALLLKRNMRTFFRQKMSATEGRLSEEEQQDMLPMYTVNSKLFESIFGSNTIDIKPSGSLELDLGVRYSKQDNPMISPRNRSVFALSFDPRISVGLQGKVGTNMDVNINYDTQSQFGMQQQMAKLNYQPGEDDILQALEVGNVSMPVNNSLVRGAQNLFGVKSTLQFGPTTVTGVFSRQNSERRTIVAEGGGMVEEFELFALDYDANRHFFLSQYFRNKYDEALENYPFINSRVRITRVEVWVTNRQNRLNEVNNNQRNIVAIQDLGESRLMNANLERTIVTDLNLHPGFFNVPADTPPNNRNNQYDPRNIGNNFLNESLRNINTIASGFNIQVTEGKDYVKLENARKLNSSDFTFHPQLGYISLRQPLNNNEVLAVAYEYTIGGEVYRVGEFGTDGVDANVTTQDDNGDDIPATQSIILKMLKSSLTSTDQPVWDLMMKNIYQIGGGGYQQISQEGFLFNILYTDPQPLNYIAPVGSTPLPEDVESTALLNVFHLDRLNNTNDPQQGGDGYFDFISSSMTTNPDYNSNSYGGNQGGYQGGRGGGMGSQGGQMTNTNTFDGITIDPRNGLIIFTTVEPFGKYLFDKLSTNSGEDYEVDASYNDNQKKYVFRDLYRRNATKALQDSQKNKFQMKGKYRSSGTGGGINVGYNVQPGSVTVTASGRTLIEGQDYNVDYQSGRVEIINPSLENSQIEISVESNNMFNQTQKTFFGVHVDHKFNENFSIGGTYLRLSEQPLTIKSAYGQEAVNNTILGFNANYYTEAPFLTRWVNKLPNVDTDAMSDISLKGEFAYLIPGASNRDQLNGEATSFVDSFEGSHSNISLLAPNSWYLSSVPVGFGEQFQDLQSGYRRAKMAWYRIDPIFYSPSRRPNGITDVDLASNRTRRILKEEIFPSMDVAAGELLVINTLDLTYYPKERGPYNFNPEYLSSSGSLNPSQNWAGIMRSMSSPNFEQNNIEYVEFWMMDPYTGNPGDVVDITNEGSLYLNFGYISEDILQDGLKQYENGLPGADNSTPTISSDWGRVPASTALIYAFDTDPNNRRYQDAGLDGFLDDDERAKFPDFAHLDDPSADNYEFFLTASGNIIQRYRNYNGLEGNNPIEFSDNNRGNNNIPDKEDIDGDNTMNTINAYYEYKVEVKPNPVVGENYVTDVRLTDAQLADGSTTPVKWVQYKVPIQANPDRAVGAIADLQSIQFMRMYVTDFSDEVTLRFASLDLVKSMWYRYEKDLVEDPTLIVDGSNTGFDVQSVNVIDNFSRQPIPYVMPPGIDREQINQNNTVINQNEQSLSLTVYQQNKNIAVPSGLEPGDSRAVFKNFYDPIDMRSYKKMRMFLHAEALDGPEDPTRLEDDELVAFIRFGNDFTDNFYQIEVPLKLTEWGQSSAYDVWPLENEIEVQLELLTKLKLAMRSDPNYDPSRIYFKYEDEIAPELVSPKPNRLRIGVKGNPNYGLVRTMMLGVRNQTDILYQSTAQQPKDVRGEVWFNELRLSDMDNSGGWAALATMDANIADVASISASVNTSTSGFGALEQGPQERSRADVFQYGVATSVNADKFLPKKWNVTLPISYSVSEEFITPEWDPNDPDVKLQDAIDYAQSQEEKDRIKDRAVEHTKRTSINFTGVRKNLGENQKERFYNIENFTLSHSYSKLEQKTFEIEKLVDQQARTSLDYNYGFKPWNIEPFKNSKEFKQKKYFKWLTDFNLNLMPSNVTFNTNIVRQLNQQKYRMIDIQGIEIQPLYRRNYFFNYGYGLNFKLTKSINVQYTVNNNNLVRNYMDDNYYVDNSLGIWDGYFDMGQHNTHMQQFNASYQLPFSKIPFLAFINGTYTYTSNFHWQRSSDAMSNIYLDGNYYNLGNTIQNSNKHQLNTRLDMGRFYKYIGLEPTKNKKKTLNSRTASTQQRLRPGQKLEANAMQGKQEGNEEEEKEGSAFVDALINLATSVKNVQLSYTESNGTVLPGYLPGLGFFGSSKPTLGFVFGSQEDVRYLAARNGWLTNYQGFNQMYSEVHQKSLSFKAEVRPLNDLVIDLTANMQESNSMSEQYDVDSNGFYNSRSPYEFGNYSISTIMLPTAFGRSDINGSEVFDAFRNSRQNIAFDLARQRGIDLSDPNNIDEYGYPVGYGRTSQDVLIPAFISAYTGQNSDKLSGFKMNIPLPNWNITYSGLSKLPWLKDKFTNFTIKHQYQSSYSVNSFQTNYDYIADPDALNAAGNYPSPTVVGNINMIERFMPLVEVGFTTKSAFSFKARMDKDRMLSLSFDNNLLTEVQGNTYSVEVGFRIKDVAINTDFAEAGNGGRIVSDVDVVVNFSWRKNKTYIRYLDFDNTQLGGGQDNWMVNLRATYTFSKNFQGDFFYEHMFNNAVISTMYPITNIRSGVTLRYNFAN</sequence>
<feature type="domain" description="Gliding motility protein SprA N-terminal" evidence="3">
    <location>
        <begin position="1153"/>
        <end position="1672"/>
    </location>
</feature>
<dbReference type="InterPro" id="IPR025684">
    <property type="entry name" value="SprA_N_dom"/>
</dbReference>
<feature type="domain" description="Gliding motility protein SprA N-terminal" evidence="3">
    <location>
        <begin position="53"/>
        <end position="451"/>
    </location>
</feature>
<dbReference type="Pfam" id="PF14349">
    <property type="entry name" value="SprA_N"/>
    <property type="match status" value="2"/>
</dbReference>